<dbReference type="Pfam" id="PF07963">
    <property type="entry name" value="N_methyl"/>
    <property type="match status" value="1"/>
</dbReference>
<dbReference type="PANTHER" id="PTHR30093:SF44">
    <property type="entry name" value="TYPE II SECRETION SYSTEM CORE PROTEIN G"/>
    <property type="match status" value="1"/>
</dbReference>
<evidence type="ECO:0000256" key="1">
    <source>
        <dbReference type="ARBA" id="ARBA00004167"/>
    </source>
</evidence>
<evidence type="ECO:0000256" key="6">
    <source>
        <dbReference type="SAM" id="Phobius"/>
    </source>
</evidence>
<comment type="caution">
    <text evidence="7">The sequence shown here is derived from an EMBL/GenBank/DDBJ whole genome shotgun (WGS) entry which is preliminary data.</text>
</comment>
<dbReference type="InterPro" id="IPR012902">
    <property type="entry name" value="N_methyl_site"/>
</dbReference>
<accession>A0A1F8EMX2</accession>
<dbReference type="GO" id="GO:0016020">
    <property type="term" value="C:membrane"/>
    <property type="evidence" value="ECO:0007669"/>
    <property type="project" value="UniProtKB-SubCell"/>
</dbReference>
<evidence type="ECO:0000256" key="3">
    <source>
        <dbReference type="ARBA" id="ARBA00022692"/>
    </source>
</evidence>
<dbReference type="PROSITE" id="PS00409">
    <property type="entry name" value="PROKAR_NTER_METHYL"/>
    <property type="match status" value="1"/>
</dbReference>
<comment type="subcellular location">
    <subcellularLocation>
        <location evidence="1">Membrane</location>
        <topology evidence="1">Single-pass membrane protein</topology>
    </subcellularLocation>
</comment>
<evidence type="ECO:0000313" key="8">
    <source>
        <dbReference type="Proteomes" id="UP000177117"/>
    </source>
</evidence>
<evidence type="ECO:0000256" key="2">
    <source>
        <dbReference type="ARBA" id="ARBA00022481"/>
    </source>
</evidence>
<dbReference type="EMBL" id="MGJD01000006">
    <property type="protein sequence ID" value="OGN01399.1"/>
    <property type="molecule type" value="Genomic_DNA"/>
</dbReference>
<keyword evidence="5 6" id="KW-0472">Membrane</keyword>
<protein>
    <recommendedName>
        <fullName evidence="9">Type II secretion system protein GspG C-terminal domain-containing protein</fullName>
    </recommendedName>
</protein>
<reference evidence="7 8" key="1">
    <citation type="journal article" date="2016" name="Nat. Commun.">
        <title>Thousands of microbial genomes shed light on interconnected biogeochemical processes in an aquifer system.</title>
        <authorList>
            <person name="Anantharaman K."/>
            <person name="Brown C.T."/>
            <person name="Hug L.A."/>
            <person name="Sharon I."/>
            <person name="Castelle C.J."/>
            <person name="Probst A.J."/>
            <person name="Thomas B.C."/>
            <person name="Singh A."/>
            <person name="Wilkins M.J."/>
            <person name="Karaoz U."/>
            <person name="Brodie E.L."/>
            <person name="Williams K.H."/>
            <person name="Hubbard S.S."/>
            <person name="Banfield J.F."/>
        </authorList>
    </citation>
    <scope>NUCLEOTIDE SEQUENCE [LARGE SCALE GENOMIC DNA]</scope>
</reference>
<sequence>MSILKKLRRTASSKGFTLIELLVVIAIIGVLATLVLLQLGTARAKARDAKRIADVSQLRTASELFFDDHGGDYPVGPLCNIPPGTALCGGTTDGNIGAYMSAPAMPLDPLTATAYGYAWTNTATDPNNFHIWANLERSNASAFAADADIDSNTAPTWSGVPVVGATETCTTVANTCVYDQGQN</sequence>
<dbReference type="Proteomes" id="UP000177117">
    <property type="component" value="Unassembled WGS sequence"/>
</dbReference>
<feature type="transmembrane region" description="Helical" evidence="6">
    <location>
        <begin position="21"/>
        <end position="40"/>
    </location>
</feature>
<keyword evidence="3 6" id="KW-0812">Transmembrane</keyword>
<name>A0A1F8EMX2_9BACT</name>
<dbReference type="SUPFAM" id="SSF54523">
    <property type="entry name" value="Pili subunits"/>
    <property type="match status" value="1"/>
</dbReference>
<dbReference type="InterPro" id="IPR000983">
    <property type="entry name" value="Bac_GSPG_pilin"/>
</dbReference>
<dbReference type="GO" id="GO:0015627">
    <property type="term" value="C:type II protein secretion system complex"/>
    <property type="evidence" value="ECO:0007669"/>
    <property type="project" value="InterPro"/>
</dbReference>
<dbReference type="NCBIfam" id="TIGR02532">
    <property type="entry name" value="IV_pilin_GFxxxE"/>
    <property type="match status" value="1"/>
</dbReference>
<dbReference type="AlphaFoldDB" id="A0A1F8EMX2"/>
<keyword evidence="4 6" id="KW-1133">Transmembrane helix</keyword>
<dbReference type="InterPro" id="IPR045584">
    <property type="entry name" value="Pilin-like"/>
</dbReference>
<proteinExistence type="predicted"/>
<dbReference type="GO" id="GO:0015628">
    <property type="term" value="P:protein secretion by the type II secretion system"/>
    <property type="evidence" value="ECO:0007669"/>
    <property type="project" value="InterPro"/>
</dbReference>
<gene>
    <name evidence="7" type="ORF">A2650_00760</name>
</gene>
<evidence type="ECO:0000313" key="7">
    <source>
        <dbReference type="EMBL" id="OGN01399.1"/>
    </source>
</evidence>
<dbReference type="Gene3D" id="3.30.700.10">
    <property type="entry name" value="Glycoprotein, Type 4 Pilin"/>
    <property type="match status" value="1"/>
</dbReference>
<evidence type="ECO:0000256" key="4">
    <source>
        <dbReference type="ARBA" id="ARBA00022989"/>
    </source>
</evidence>
<organism evidence="7 8">
    <name type="scientific">Candidatus Yanofskybacteria bacterium RIFCSPHIGHO2_01_FULL_41_53</name>
    <dbReference type="NCBI Taxonomy" id="1802663"/>
    <lineage>
        <taxon>Bacteria</taxon>
        <taxon>Candidatus Yanofskyibacteriota</taxon>
    </lineage>
</organism>
<dbReference type="PANTHER" id="PTHR30093">
    <property type="entry name" value="GENERAL SECRETION PATHWAY PROTEIN G"/>
    <property type="match status" value="1"/>
</dbReference>
<dbReference type="PRINTS" id="PR00813">
    <property type="entry name" value="BCTERIALGSPG"/>
</dbReference>
<keyword evidence="2" id="KW-0488">Methylation</keyword>
<evidence type="ECO:0000256" key="5">
    <source>
        <dbReference type="ARBA" id="ARBA00023136"/>
    </source>
</evidence>
<evidence type="ECO:0008006" key="9">
    <source>
        <dbReference type="Google" id="ProtNLM"/>
    </source>
</evidence>